<evidence type="ECO:0000313" key="1">
    <source>
        <dbReference type="EMBL" id="KAJ1129467.1"/>
    </source>
</evidence>
<accession>A0AAV7PQF0</accession>
<name>A0AAV7PQF0_PLEWA</name>
<gene>
    <name evidence="1" type="ORF">NDU88_007835</name>
</gene>
<organism evidence="1 2">
    <name type="scientific">Pleurodeles waltl</name>
    <name type="common">Iberian ribbed newt</name>
    <dbReference type="NCBI Taxonomy" id="8319"/>
    <lineage>
        <taxon>Eukaryota</taxon>
        <taxon>Metazoa</taxon>
        <taxon>Chordata</taxon>
        <taxon>Craniata</taxon>
        <taxon>Vertebrata</taxon>
        <taxon>Euteleostomi</taxon>
        <taxon>Amphibia</taxon>
        <taxon>Batrachia</taxon>
        <taxon>Caudata</taxon>
        <taxon>Salamandroidea</taxon>
        <taxon>Salamandridae</taxon>
        <taxon>Pleurodelinae</taxon>
        <taxon>Pleurodeles</taxon>
    </lineage>
</organism>
<proteinExistence type="predicted"/>
<comment type="caution">
    <text evidence="1">The sequence shown here is derived from an EMBL/GenBank/DDBJ whole genome shotgun (WGS) entry which is preliminary data.</text>
</comment>
<sequence length="127" mass="14260">MEEGLRMIGSGRIALGRGQIHRPLLCVGASSMRPPAQLQDSAERGRLPPELMLKPYLEMLTEAFSVGRLPESQREVVIVVLHKKGRVPLDVRLQPQLIVLTLAHLRHKKKCRKSLALCKIWQKLEGG</sequence>
<protein>
    <submittedName>
        <fullName evidence="1">Uncharacterized protein</fullName>
    </submittedName>
</protein>
<keyword evidence="2" id="KW-1185">Reference proteome</keyword>
<dbReference type="EMBL" id="JANPWB010000011">
    <property type="protein sequence ID" value="KAJ1129467.1"/>
    <property type="molecule type" value="Genomic_DNA"/>
</dbReference>
<evidence type="ECO:0000313" key="2">
    <source>
        <dbReference type="Proteomes" id="UP001066276"/>
    </source>
</evidence>
<reference evidence="1" key="1">
    <citation type="journal article" date="2022" name="bioRxiv">
        <title>Sequencing and chromosome-scale assembly of the giantPleurodeles waltlgenome.</title>
        <authorList>
            <person name="Brown T."/>
            <person name="Elewa A."/>
            <person name="Iarovenko S."/>
            <person name="Subramanian E."/>
            <person name="Araus A.J."/>
            <person name="Petzold A."/>
            <person name="Susuki M."/>
            <person name="Suzuki K.-i.T."/>
            <person name="Hayashi T."/>
            <person name="Toyoda A."/>
            <person name="Oliveira C."/>
            <person name="Osipova E."/>
            <person name="Leigh N.D."/>
            <person name="Simon A."/>
            <person name="Yun M.H."/>
        </authorList>
    </citation>
    <scope>NUCLEOTIDE SEQUENCE</scope>
    <source>
        <strain evidence="1">20211129_DDA</strain>
        <tissue evidence="1">Liver</tissue>
    </source>
</reference>
<dbReference type="AlphaFoldDB" id="A0AAV7PQF0"/>
<dbReference type="Proteomes" id="UP001066276">
    <property type="component" value="Chromosome 7"/>
</dbReference>